<dbReference type="InterPro" id="IPR018020">
    <property type="entry name" value="OHCU_decarboxylase"/>
</dbReference>
<dbReference type="NCBIfam" id="TIGR03164">
    <property type="entry name" value="UHCUDC"/>
    <property type="match status" value="1"/>
</dbReference>
<dbReference type="RefSeq" id="WP_303540754.1">
    <property type="nucleotide sequence ID" value="NZ_JAUOTP010000002.1"/>
</dbReference>
<name>A0ABT8Y6L2_9SPHN</name>
<comment type="pathway">
    <text evidence="2">Purine metabolism; urate degradation; (S)-allantoin from urate: step 3/3.</text>
</comment>
<proteinExistence type="predicted"/>
<dbReference type="PANTHER" id="PTHR43466:SF1">
    <property type="entry name" value="2-OXO-4-HYDROXY-4-CARBOXY-5-UREIDOIMIDAZOLINE DECARBOXYLASE-RELATED"/>
    <property type="match status" value="1"/>
</dbReference>
<keyword evidence="9" id="KW-1185">Reference proteome</keyword>
<evidence type="ECO:0000313" key="9">
    <source>
        <dbReference type="Proteomes" id="UP001169764"/>
    </source>
</evidence>
<dbReference type="SUPFAM" id="SSF158694">
    <property type="entry name" value="UraD-Like"/>
    <property type="match status" value="1"/>
</dbReference>
<dbReference type="EMBL" id="JAUOTP010000002">
    <property type="protein sequence ID" value="MDO6413958.1"/>
    <property type="molecule type" value="Genomic_DNA"/>
</dbReference>
<dbReference type="EC" id="4.1.1.97" evidence="3"/>
<evidence type="ECO:0000313" key="8">
    <source>
        <dbReference type="EMBL" id="MDO6413958.1"/>
    </source>
</evidence>
<dbReference type="PANTHER" id="PTHR43466">
    <property type="entry name" value="2-OXO-4-HYDROXY-4-CARBOXY-5-UREIDOIMIDAZOLINE DECARBOXYLASE-RELATED"/>
    <property type="match status" value="1"/>
</dbReference>
<evidence type="ECO:0000256" key="6">
    <source>
        <dbReference type="ARBA" id="ARBA00023239"/>
    </source>
</evidence>
<reference evidence="8" key="1">
    <citation type="submission" date="2023-07" db="EMBL/GenBank/DDBJ databases">
        <authorList>
            <person name="Kim M."/>
        </authorList>
    </citation>
    <scope>NUCLEOTIDE SEQUENCE</scope>
    <source>
        <strain evidence="8">BIUV-7</strain>
    </source>
</reference>
<dbReference type="Pfam" id="PF09349">
    <property type="entry name" value="OHCU_decarbox"/>
    <property type="match status" value="1"/>
</dbReference>
<comment type="caution">
    <text evidence="8">The sequence shown here is derived from an EMBL/GenBank/DDBJ whole genome shotgun (WGS) entry which is preliminary data.</text>
</comment>
<dbReference type="Gene3D" id="1.10.3330.10">
    <property type="entry name" value="Oxo-4-hydroxy-4-carboxy-5-ureidoimidazoline decarboxylase"/>
    <property type="match status" value="1"/>
</dbReference>
<evidence type="ECO:0000256" key="2">
    <source>
        <dbReference type="ARBA" id="ARBA00004754"/>
    </source>
</evidence>
<gene>
    <name evidence="8" type="primary">uraD</name>
    <name evidence="8" type="ORF">Q4F19_06155</name>
</gene>
<keyword evidence="4" id="KW-0659">Purine metabolism</keyword>
<evidence type="ECO:0000256" key="3">
    <source>
        <dbReference type="ARBA" id="ARBA00012257"/>
    </source>
</evidence>
<evidence type="ECO:0000256" key="5">
    <source>
        <dbReference type="ARBA" id="ARBA00022793"/>
    </source>
</evidence>
<dbReference type="InterPro" id="IPR017580">
    <property type="entry name" value="OHCU_decarboxylase-1"/>
</dbReference>
<keyword evidence="5" id="KW-0210">Decarboxylase</keyword>
<keyword evidence="6 8" id="KW-0456">Lyase</keyword>
<dbReference type="InterPro" id="IPR036778">
    <property type="entry name" value="OHCU_decarboxylase_sf"/>
</dbReference>
<dbReference type="GO" id="GO:0051997">
    <property type="term" value="F:2-oxo-4-hydroxy-4-carboxy-5-ureidoimidazoline decarboxylase activity"/>
    <property type="evidence" value="ECO:0007669"/>
    <property type="project" value="UniProtKB-EC"/>
</dbReference>
<evidence type="ECO:0000259" key="7">
    <source>
        <dbReference type="Pfam" id="PF09349"/>
    </source>
</evidence>
<evidence type="ECO:0000256" key="1">
    <source>
        <dbReference type="ARBA" id="ARBA00001163"/>
    </source>
</evidence>
<feature type="domain" description="Oxo-4-hydroxy-4-carboxy-5-ureidoimidazoline decarboxylase" evidence="7">
    <location>
        <begin position="7"/>
        <end position="163"/>
    </location>
</feature>
<protein>
    <recommendedName>
        <fullName evidence="3">2-oxo-4-hydroxy-4-carboxy-5-ureidoimidazoline decarboxylase</fullName>
        <ecNumber evidence="3">4.1.1.97</ecNumber>
    </recommendedName>
</protein>
<comment type="catalytic activity">
    <reaction evidence="1">
        <text>5-hydroxy-2-oxo-4-ureido-2,5-dihydro-1H-imidazole-5-carboxylate + H(+) = (S)-allantoin + CO2</text>
        <dbReference type="Rhea" id="RHEA:26301"/>
        <dbReference type="ChEBI" id="CHEBI:15378"/>
        <dbReference type="ChEBI" id="CHEBI:15678"/>
        <dbReference type="ChEBI" id="CHEBI:16526"/>
        <dbReference type="ChEBI" id="CHEBI:58639"/>
        <dbReference type="EC" id="4.1.1.97"/>
    </reaction>
</comment>
<accession>A0ABT8Y6L2</accession>
<evidence type="ECO:0000256" key="4">
    <source>
        <dbReference type="ARBA" id="ARBA00022631"/>
    </source>
</evidence>
<sequence>MTIDEINALDAAGFVAKFGFLFEHSPWIVREAEARRPFADIAAMEAAMADIVTQAPHLDQLKLLRAHPELASKAAVDKTLTQASNAEQASAGLDRLTQDEYDLFHDLNRRYRERFGFPFIICVRLADKAQILAAMRERLGNTEDYEIETAIGEIGRIVHLRLKDVLG</sequence>
<organism evidence="8 9">
    <name type="scientific">Sphingomonas natans</name>
    <dbReference type="NCBI Taxonomy" id="3063330"/>
    <lineage>
        <taxon>Bacteria</taxon>
        <taxon>Pseudomonadati</taxon>
        <taxon>Pseudomonadota</taxon>
        <taxon>Alphaproteobacteria</taxon>
        <taxon>Sphingomonadales</taxon>
        <taxon>Sphingomonadaceae</taxon>
        <taxon>Sphingomonas</taxon>
    </lineage>
</organism>
<dbReference type="Proteomes" id="UP001169764">
    <property type="component" value="Unassembled WGS sequence"/>
</dbReference>